<evidence type="ECO:0000313" key="2">
    <source>
        <dbReference type="Proteomes" id="UP000244005"/>
    </source>
</evidence>
<dbReference type="Gramene" id="Mp5g18890.1">
    <property type="protein sequence ID" value="Mp5g18890.1.cds1"/>
    <property type="gene ID" value="Mp5g18890"/>
</dbReference>
<name>A0A2R6WMV0_MARPO</name>
<gene>
    <name evidence="1" type="ORF">MARPO_0073s0053</name>
</gene>
<evidence type="ECO:0000313" key="1">
    <source>
        <dbReference type="EMBL" id="PTQ35179.1"/>
    </source>
</evidence>
<organism evidence="1 2">
    <name type="scientific">Marchantia polymorpha</name>
    <name type="common">Common liverwort</name>
    <name type="synonym">Marchantia aquatica</name>
    <dbReference type="NCBI Taxonomy" id="3197"/>
    <lineage>
        <taxon>Eukaryota</taxon>
        <taxon>Viridiplantae</taxon>
        <taxon>Streptophyta</taxon>
        <taxon>Embryophyta</taxon>
        <taxon>Marchantiophyta</taxon>
        <taxon>Marchantiopsida</taxon>
        <taxon>Marchantiidae</taxon>
        <taxon>Marchantiales</taxon>
        <taxon>Marchantiaceae</taxon>
        <taxon>Marchantia</taxon>
    </lineage>
</organism>
<dbReference type="EMBL" id="KZ772745">
    <property type="protein sequence ID" value="PTQ35179.1"/>
    <property type="molecule type" value="Genomic_DNA"/>
</dbReference>
<reference evidence="2" key="1">
    <citation type="journal article" date="2017" name="Cell">
        <title>Insights into land plant evolution garnered from the Marchantia polymorpha genome.</title>
        <authorList>
            <person name="Bowman J.L."/>
            <person name="Kohchi T."/>
            <person name="Yamato K.T."/>
            <person name="Jenkins J."/>
            <person name="Shu S."/>
            <person name="Ishizaki K."/>
            <person name="Yamaoka S."/>
            <person name="Nishihama R."/>
            <person name="Nakamura Y."/>
            <person name="Berger F."/>
            <person name="Adam C."/>
            <person name="Aki S.S."/>
            <person name="Althoff F."/>
            <person name="Araki T."/>
            <person name="Arteaga-Vazquez M.A."/>
            <person name="Balasubrmanian S."/>
            <person name="Barry K."/>
            <person name="Bauer D."/>
            <person name="Boehm C.R."/>
            <person name="Briginshaw L."/>
            <person name="Caballero-Perez J."/>
            <person name="Catarino B."/>
            <person name="Chen F."/>
            <person name="Chiyoda S."/>
            <person name="Chovatia M."/>
            <person name="Davies K.M."/>
            <person name="Delmans M."/>
            <person name="Demura T."/>
            <person name="Dierschke T."/>
            <person name="Dolan L."/>
            <person name="Dorantes-Acosta A.E."/>
            <person name="Eklund D.M."/>
            <person name="Florent S.N."/>
            <person name="Flores-Sandoval E."/>
            <person name="Fujiyama A."/>
            <person name="Fukuzawa H."/>
            <person name="Galik B."/>
            <person name="Grimanelli D."/>
            <person name="Grimwood J."/>
            <person name="Grossniklaus U."/>
            <person name="Hamada T."/>
            <person name="Haseloff J."/>
            <person name="Hetherington A.J."/>
            <person name="Higo A."/>
            <person name="Hirakawa Y."/>
            <person name="Hundley H.N."/>
            <person name="Ikeda Y."/>
            <person name="Inoue K."/>
            <person name="Inoue S.I."/>
            <person name="Ishida S."/>
            <person name="Jia Q."/>
            <person name="Kakita M."/>
            <person name="Kanazawa T."/>
            <person name="Kawai Y."/>
            <person name="Kawashima T."/>
            <person name="Kennedy M."/>
            <person name="Kinose K."/>
            <person name="Kinoshita T."/>
            <person name="Kohara Y."/>
            <person name="Koide E."/>
            <person name="Komatsu K."/>
            <person name="Kopischke S."/>
            <person name="Kubo M."/>
            <person name="Kyozuka J."/>
            <person name="Lagercrantz U."/>
            <person name="Lin S.S."/>
            <person name="Lindquist E."/>
            <person name="Lipzen A.M."/>
            <person name="Lu C.W."/>
            <person name="De Luna E."/>
            <person name="Martienssen R.A."/>
            <person name="Minamino N."/>
            <person name="Mizutani M."/>
            <person name="Mizutani M."/>
            <person name="Mochizuki N."/>
            <person name="Monte I."/>
            <person name="Mosher R."/>
            <person name="Nagasaki H."/>
            <person name="Nakagami H."/>
            <person name="Naramoto S."/>
            <person name="Nishitani K."/>
            <person name="Ohtani M."/>
            <person name="Okamoto T."/>
            <person name="Okumura M."/>
            <person name="Phillips J."/>
            <person name="Pollak B."/>
            <person name="Reinders A."/>
            <person name="Rovekamp M."/>
            <person name="Sano R."/>
            <person name="Sawa S."/>
            <person name="Schmid M.W."/>
            <person name="Shirakawa M."/>
            <person name="Solano R."/>
            <person name="Spunde A."/>
            <person name="Suetsugu N."/>
            <person name="Sugano S."/>
            <person name="Sugiyama A."/>
            <person name="Sun R."/>
            <person name="Suzuki Y."/>
            <person name="Takenaka M."/>
            <person name="Takezawa D."/>
            <person name="Tomogane H."/>
            <person name="Tsuzuki M."/>
            <person name="Ueda T."/>
            <person name="Umeda M."/>
            <person name="Ward J.M."/>
            <person name="Watanabe Y."/>
            <person name="Yazaki K."/>
            <person name="Yokoyama R."/>
            <person name="Yoshitake Y."/>
            <person name="Yotsui I."/>
            <person name="Zachgo S."/>
            <person name="Schmutz J."/>
        </authorList>
    </citation>
    <scope>NUCLEOTIDE SEQUENCE [LARGE SCALE GENOMIC DNA]</scope>
    <source>
        <strain evidence="2">Tak-1</strain>
    </source>
</reference>
<dbReference type="AlphaFoldDB" id="A0A2R6WMV0"/>
<sequence length="66" mass="7427">MTLHFDVCCEEEEAAAAASIQVYKESIDGRHELFLICTGDGSRGDPREDDIMIPTIDQRMNMIPKL</sequence>
<protein>
    <submittedName>
        <fullName evidence="1">Uncharacterized protein</fullName>
    </submittedName>
</protein>
<keyword evidence="2" id="KW-1185">Reference proteome</keyword>
<proteinExistence type="predicted"/>
<accession>A0A2R6WMV0</accession>
<dbReference type="Proteomes" id="UP000244005">
    <property type="component" value="Unassembled WGS sequence"/>
</dbReference>